<accession>A0A818DRM2</accession>
<keyword evidence="1" id="KW-1133">Transmembrane helix</keyword>
<evidence type="ECO:0000313" key="3">
    <source>
        <dbReference type="Proteomes" id="UP000663869"/>
    </source>
</evidence>
<proteinExistence type="predicted"/>
<organism evidence="2 3">
    <name type="scientific">Rotaria socialis</name>
    <dbReference type="NCBI Taxonomy" id="392032"/>
    <lineage>
        <taxon>Eukaryota</taxon>
        <taxon>Metazoa</taxon>
        <taxon>Spiralia</taxon>
        <taxon>Gnathifera</taxon>
        <taxon>Rotifera</taxon>
        <taxon>Eurotatoria</taxon>
        <taxon>Bdelloidea</taxon>
        <taxon>Philodinida</taxon>
        <taxon>Philodinidae</taxon>
        <taxon>Rotaria</taxon>
    </lineage>
</organism>
<keyword evidence="1" id="KW-0812">Transmembrane</keyword>
<keyword evidence="1" id="KW-0472">Membrane</keyword>
<protein>
    <recommendedName>
        <fullName evidence="4">C2 domain-containing protein</fullName>
    </recommendedName>
</protein>
<dbReference type="SUPFAM" id="SSF49562">
    <property type="entry name" value="C2 domain (Calcium/lipid-binding domain, CaLB)"/>
    <property type="match status" value="1"/>
</dbReference>
<dbReference type="Proteomes" id="UP000663869">
    <property type="component" value="Unassembled WGS sequence"/>
</dbReference>
<dbReference type="CDD" id="cd00030">
    <property type="entry name" value="C2"/>
    <property type="match status" value="1"/>
</dbReference>
<evidence type="ECO:0000256" key="1">
    <source>
        <dbReference type="SAM" id="Phobius"/>
    </source>
</evidence>
<gene>
    <name evidence="2" type="ORF">FME351_LOCUS13064</name>
</gene>
<evidence type="ECO:0000313" key="2">
    <source>
        <dbReference type="EMBL" id="CAF3446352.1"/>
    </source>
</evidence>
<dbReference type="EMBL" id="CAJNYU010001549">
    <property type="protein sequence ID" value="CAF3446352.1"/>
    <property type="molecule type" value="Genomic_DNA"/>
</dbReference>
<dbReference type="InterPro" id="IPR035892">
    <property type="entry name" value="C2_domain_sf"/>
</dbReference>
<sequence length="270" mass="30503">MTVSFYEIFLATVVCSIFTVVIYITSWLTYEENDEEKFNECNSSNMQGLENDKPIPHGEPKEILNFESETHLLSPNQHPSGIIVNEKSDILCLQDEVLRSQIAKNQAGVSDASDDHENVTTETNTVDQCDPVVHADARAARLRLLIRYDGERSKLIVQVLDGQGLIPPELDYAPEMCLKFTLVGPHVNETTVEKHTRIFVANDAVIWKEPMTFCVTFENAIKQNLYIFTANRSDPAASYDHDISIPLSKLASQDSEIKEWFTLEVVESSY</sequence>
<dbReference type="Gene3D" id="2.60.40.150">
    <property type="entry name" value="C2 domain"/>
    <property type="match status" value="1"/>
</dbReference>
<evidence type="ECO:0008006" key="4">
    <source>
        <dbReference type="Google" id="ProtNLM"/>
    </source>
</evidence>
<comment type="caution">
    <text evidence="2">The sequence shown here is derived from an EMBL/GenBank/DDBJ whole genome shotgun (WGS) entry which is preliminary data.</text>
</comment>
<dbReference type="AlphaFoldDB" id="A0A818DRM2"/>
<name>A0A818DRM2_9BILA</name>
<reference evidence="2" key="1">
    <citation type="submission" date="2021-02" db="EMBL/GenBank/DDBJ databases">
        <authorList>
            <person name="Nowell W R."/>
        </authorList>
    </citation>
    <scope>NUCLEOTIDE SEQUENCE</scope>
</reference>
<feature type="transmembrane region" description="Helical" evidence="1">
    <location>
        <begin position="6"/>
        <end position="30"/>
    </location>
</feature>